<reference evidence="2 3" key="1">
    <citation type="journal article" date="2020" name="ISME J.">
        <title>Uncovering the hidden diversity of litter-decomposition mechanisms in mushroom-forming fungi.</title>
        <authorList>
            <person name="Floudas D."/>
            <person name="Bentzer J."/>
            <person name="Ahren D."/>
            <person name="Johansson T."/>
            <person name="Persson P."/>
            <person name="Tunlid A."/>
        </authorList>
    </citation>
    <scope>NUCLEOTIDE SEQUENCE [LARGE SCALE GENOMIC DNA]</scope>
    <source>
        <strain evidence="2 3">CBS 291.85</strain>
    </source>
</reference>
<feature type="compositionally biased region" description="Low complexity" evidence="1">
    <location>
        <begin position="19"/>
        <end position="35"/>
    </location>
</feature>
<keyword evidence="3" id="KW-1185">Reference proteome</keyword>
<feature type="compositionally biased region" description="Basic residues" evidence="1">
    <location>
        <begin position="226"/>
        <end position="236"/>
    </location>
</feature>
<feature type="region of interest" description="Disordered" evidence="1">
    <location>
        <begin position="1"/>
        <end position="244"/>
    </location>
</feature>
<sequence length="516" mass="56909">MSSAASQPRPRPRPKPKPKAASGSGNVNVSSDGNGPSPTPVSASTYEIQDSDEMFMRNKTRNRDAWAQLEKLDREKEAKGKRVVSESEDDSDQEKTPQRKSKGKKAEKSALPIWERDKKFKRFLSQDKSDSDDSDDSITILDDNKTPNAKNLKRKRGSRRKQSRSRSITPPPQVSEQQLKIAREQIRKVLGVTRATTSPETEDNEFKLDDSPEKLDPELAAYAQRHAAKAQAHAHRGSSTGPEDKVTIRVKWQPHPNNSSKSATVSEFRLDRSDDFSSLFEAVAEEAEVLPDNVVMTYRGTRVFPSVTPEGRKIWGQADFDACDKSTYEYLRQQEAAARYTQPPPNPKPKLQPKSSSWTKDGDSSDVIVLGSDDEDDDDDDDIQIASPPEQAPAMTPAAPEEDTGDKFKLVLRSGKTSKDITLTVRPTTKCGAIVKAFLKKATLADASEYADFIEGGETSSAKPAAKKPRKSLKKSTTTAEQKTPSLCVDGERVGNDTEIGDQDLEDGDMIEVVGL</sequence>
<name>A0A8H5GQW0_9AGAR</name>
<feature type="compositionally biased region" description="Basic and acidic residues" evidence="1">
    <location>
        <begin position="204"/>
        <end position="217"/>
    </location>
</feature>
<feature type="compositionally biased region" description="Basic residues" evidence="1">
    <location>
        <begin position="151"/>
        <end position="164"/>
    </location>
</feature>
<dbReference type="EMBL" id="JAACJM010000013">
    <property type="protein sequence ID" value="KAF5369341.1"/>
    <property type="molecule type" value="Genomic_DNA"/>
</dbReference>
<feature type="region of interest" description="Disordered" evidence="1">
    <location>
        <begin position="334"/>
        <end position="408"/>
    </location>
</feature>
<evidence type="ECO:0008006" key="4">
    <source>
        <dbReference type="Google" id="ProtNLM"/>
    </source>
</evidence>
<dbReference type="CDD" id="cd01763">
    <property type="entry name" value="Ubl_SUMO_like"/>
    <property type="match status" value="1"/>
</dbReference>
<organism evidence="2 3">
    <name type="scientific">Tetrapyrgos nigripes</name>
    <dbReference type="NCBI Taxonomy" id="182062"/>
    <lineage>
        <taxon>Eukaryota</taxon>
        <taxon>Fungi</taxon>
        <taxon>Dikarya</taxon>
        <taxon>Basidiomycota</taxon>
        <taxon>Agaricomycotina</taxon>
        <taxon>Agaricomycetes</taxon>
        <taxon>Agaricomycetidae</taxon>
        <taxon>Agaricales</taxon>
        <taxon>Marasmiineae</taxon>
        <taxon>Marasmiaceae</taxon>
        <taxon>Tetrapyrgos</taxon>
    </lineage>
</organism>
<feature type="compositionally biased region" description="Basic and acidic residues" evidence="1">
    <location>
        <begin position="70"/>
        <end position="85"/>
    </location>
</feature>
<gene>
    <name evidence="2" type="ORF">D9758_002505</name>
</gene>
<feature type="compositionally biased region" description="Basic and acidic residues" evidence="1">
    <location>
        <begin position="104"/>
        <end position="131"/>
    </location>
</feature>
<dbReference type="OrthoDB" id="3365399at2759"/>
<protein>
    <recommendedName>
        <fullName evidence="4">Rad60/SUMO-like domain-containing protein</fullName>
    </recommendedName>
</protein>
<feature type="compositionally biased region" description="Basic residues" evidence="1">
    <location>
        <begin position="465"/>
        <end position="474"/>
    </location>
</feature>
<accession>A0A8H5GQW0</accession>
<dbReference type="Proteomes" id="UP000559256">
    <property type="component" value="Unassembled WGS sequence"/>
</dbReference>
<evidence type="ECO:0000313" key="2">
    <source>
        <dbReference type="EMBL" id="KAF5369341.1"/>
    </source>
</evidence>
<feature type="region of interest" description="Disordered" evidence="1">
    <location>
        <begin position="454"/>
        <end position="508"/>
    </location>
</feature>
<dbReference type="AlphaFoldDB" id="A0A8H5GQW0"/>
<feature type="compositionally biased region" description="Acidic residues" evidence="1">
    <location>
        <begin position="372"/>
        <end position="383"/>
    </location>
</feature>
<feature type="compositionally biased region" description="Acidic residues" evidence="1">
    <location>
        <begin position="499"/>
        <end position="508"/>
    </location>
</feature>
<proteinExistence type="predicted"/>
<evidence type="ECO:0000313" key="3">
    <source>
        <dbReference type="Proteomes" id="UP000559256"/>
    </source>
</evidence>
<dbReference type="Gene3D" id="3.10.20.90">
    <property type="entry name" value="Phosphatidylinositol 3-kinase Catalytic Subunit, Chain A, domain 1"/>
    <property type="match status" value="2"/>
</dbReference>
<evidence type="ECO:0000256" key="1">
    <source>
        <dbReference type="SAM" id="MobiDB-lite"/>
    </source>
</evidence>
<comment type="caution">
    <text evidence="2">The sequence shown here is derived from an EMBL/GenBank/DDBJ whole genome shotgun (WGS) entry which is preliminary data.</text>
</comment>